<keyword evidence="3" id="KW-1185">Reference proteome</keyword>
<dbReference type="AlphaFoldDB" id="A0A317C6S2"/>
<dbReference type="EMBL" id="QGKL01000042">
    <property type="protein sequence ID" value="PWQ93999.1"/>
    <property type="molecule type" value="Genomic_DNA"/>
</dbReference>
<dbReference type="InterPro" id="IPR013321">
    <property type="entry name" value="Arc_rbn_hlx_hlx"/>
</dbReference>
<sequence>MPTITIKNIPEELYEALKSTAENHHRSINSEVIIRLEQALLPRLKTPKDKLTNIQRLRAQISPNVISADDIDDIINNGRA</sequence>
<dbReference type="Proteomes" id="UP000245506">
    <property type="component" value="Unassembled WGS sequence"/>
</dbReference>
<protein>
    <submittedName>
        <fullName evidence="2">DNA-binding protein</fullName>
    </submittedName>
</protein>
<dbReference type="SUPFAM" id="SSF47598">
    <property type="entry name" value="Ribbon-helix-helix"/>
    <property type="match status" value="1"/>
</dbReference>
<proteinExistence type="predicted"/>
<dbReference type="InterPro" id="IPR010985">
    <property type="entry name" value="Ribbon_hlx_hlx"/>
</dbReference>
<accession>A0A317C6S2</accession>
<dbReference type="GO" id="GO:0003677">
    <property type="term" value="F:DNA binding"/>
    <property type="evidence" value="ECO:0007669"/>
    <property type="project" value="UniProtKB-KW"/>
</dbReference>
<reference evidence="2 3" key="1">
    <citation type="submission" date="2018-05" db="EMBL/GenBank/DDBJ databases">
        <title>Leucothrix arctica sp. nov., isolated from Arctic seawater.</title>
        <authorList>
            <person name="Choi A."/>
            <person name="Baek K."/>
        </authorList>
    </citation>
    <scope>NUCLEOTIDE SEQUENCE [LARGE SCALE GENOMIC DNA]</scope>
    <source>
        <strain evidence="2 3">IMCC9719</strain>
    </source>
</reference>
<keyword evidence="2" id="KW-0238">DNA-binding</keyword>
<name>A0A317C6S2_9GAMM</name>
<dbReference type="OrthoDB" id="2389872at2"/>
<evidence type="ECO:0000313" key="3">
    <source>
        <dbReference type="Proteomes" id="UP000245506"/>
    </source>
</evidence>
<feature type="domain" description="Antitoxin FitA-like ribbon-helix-helix" evidence="1">
    <location>
        <begin position="2"/>
        <end position="40"/>
    </location>
</feature>
<dbReference type="Gene3D" id="1.10.1220.10">
    <property type="entry name" value="Met repressor-like"/>
    <property type="match status" value="1"/>
</dbReference>
<dbReference type="GO" id="GO:0006355">
    <property type="term" value="P:regulation of DNA-templated transcription"/>
    <property type="evidence" value="ECO:0007669"/>
    <property type="project" value="InterPro"/>
</dbReference>
<gene>
    <name evidence="2" type="ORF">DKT75_17930</name>
</gene>
<dbReference type="InterPro" id="IPR053853">
    <property type="entry name" value="FitA-like_RHH"/>
</dbReference>
<dbReference type="Pfam" id="PF22513">
    <property type="entry name" value="FitA-like_RHH"/>
    <property type="match status" value="1"/>
</dbReference>
<evidence type="ECO:0000259" key="1">
    <source>
        <dbReference type="Pfam" id="PF22513"/>
    </source>
</evidence>
<evidence type="ECO:0000313" key="2">
    <source>
        <dbReference type="EMBL" id="PWQ93999.1"/>
    </source>
</evidence>
<organism evidence="2 3">
    <name type="scientific">Leucothrix arctica</name>
    <dbReference type="NCBI Taxonomy" id="1481894"/>
    <lineage>
        <taxon>Bacteria</taxon>
        <taxon>Pseudomonadati</taxon>
        <taxon>Pseudomonadota</taxon>
        <taxon>Gammaproteobacteria</taxon>
        <taxon>Thiotrichales</taxon>
        <taxon>Thiotrichaceae</taxon>
        <taxon>Leucothrix</taxon>
    </lineage>
</organism>
<comment type="caution">
    <text evidence="2">The sequence shown here is derived from an EMBL/GenBank/DDBJ whole genome shotgun (WGS) entry which is preliminary data.</text>
</comment>